<reference evidence="2" key="2">
    <citation type="submission" date="2021-03" db="UniProtKB">
        <authorList>
            <consortium name="EnsemblPlants"/>
        </authorList>
    </citation>
    <scope>IDENTIFICATION</scope>
</reference>
<evidence type="ECO:0000313" key="2">
    <source>
        <dbReference type="EnsemblPlants" id="AUR62036751-RA:cds"/>
    </source>
</evidence>
<proteinExistence type="predicted"/>
<accession>A0A803MX21</accession>
<reference evidence="2" key="1">
    <citation type="journal article" date="2017" name="Nature">
        <title>The genome of Chenopodium quinoa.</title>
        <authorList>
            <person name="Jarvis D.E."/>
            <person name="Ho Y.S."/>
            <person name="Lightfoot D.J."/>
            <person name="Schmoeckel S.M."/>
            <person name="Li B."/>
            <person name="Borm T.J.A."/>
            <person name="Ohyanagi H."/>
            <person name="Mineta K."/>
            <person name="Michell C.T."/>
            <person name="Saber N."/>
            <person name="Kharbatia N.M."/>
            <person name="Rupper R.R."/>
            <person name="Sharp A.R."/>
            <person name="Dally N."/>
            <person name="Boughton B.A."/>
            <person name="Woo Y.H."/>
            <person name="Gao G."/>
            <person name="Schijlen E.G.W.M."/>
            <person name="Guo X."/>
            <person name="Momin A.A."/>
            <person name="Negrao S."/>
            <person name="Al-Babili S."/>
            <person name="Gehring C."/>
            <person name="Roessner U."/>
            <person name="Jung C."/>
            <person name="Murphy K."/>
            <person name="Arold S.T."/>
            <person name="Gojobori T."/>
            <person name="van der Linden C.G."/>
            <person name="van Loo E.N."/>
            <person name="Jellen E.N."/>
            <person name="Maughan P.J."/>
            <person name="Tester M."/>
        </authorList>
    </citation>
    <scope>NUCLEOTIDE SEQUENCE [LARGE SCALE GENOMIC DNA]</scope>
    <source>
        <strain evidence="2">cv. PI 614886</strain>
    </source>
</reference>
<protein>
    <recommendedName>
        <fullName evidence="1">KIB1-4 beta-propeller domain-containing protein</fullName>
    </recommendedName>
</protein>
<dbReference type="Gramene" id="AUR62036751-RA">
    <property type="protein sequence ID" value="AUR62036751-RA:cds"/>
    <property type="gene ID" value="AUR62036751"/>
</dbReference>
<feature type="domain" description="KIB1-4 beta-propeller" evidence="1">
    <location>
        <begin position="86"/>
        <end position="380"/>
    </location>
</feature>
<dbReference type="InterPro" id="IPR050942">
    <property type="entry name" value="F-box_BR-signaling"/>
</dbReference>
<name>A0A803MX21_CHEQI</name>
<dbReference type="EnsemblPlants" id="AUR62036751-RA">
    <property type="protein sequence ID" value="AUR62036751-RA:cds"/>
    <property type="gene ID" value="AUR62036751"/>
</dbReference>
<dbReference type="Pfam" id="PF03478">
    <property type="entry name" value="Beta-prop_KIB1-4"/>
    <property type="match status" value="1"/>
</dbReference>
<keyword evidence="3" id="KW-1185">Reference proteome</keyword>
<dbReference type="InterPro" id="IPR005174">
    <property type="entry name" value="KIB1-4_b-propeller"/>
</dbReference>
<sequence>MSEGHATFREAALHVVETNAGKDMNYSMINKGFKLHDTLLPAYYDSTAPPQTLPCQLPWLLLPPPTTSITPYTNLTVTDTDPRHTFYNFLTNKLHTLSLPESSYPRRILGSCHGNLILTTGTPEVFCLNPLSKSKVFLPPLSALPGVVSFRFSNVGREYLIQDQLTGQIYPLELKQMRDDFIRKLVLSSPPSNGSPSFAFGITTSFLYKTTELVFCNTSEDHWMWVPVSNFTAEDVIYNESKGLFYAVNHVGDVGSFRVGVEGVCDITIWQSVSLIPCDLRYLVLFNGELMLLTRCLETEVDIRTYCELYRTVGFEVYRFCEFEPGCVCWEPVRSLGDGVVFVGESASLALSASDFPGCKANCVYFTDDHCNSNDVGVFDLEEKCICSLPCFPDDESLPLYWGSPIWITPNPH</sequence>
<dbReference type="OMA" id="KKTIMAE"/>
<dbReference type="Proteomes" id="UP000596660">
    <property type="component" value="Unplaced"/>
</dbReference>
<dbReference type="PANTHER" id="PTHR44259:SF114">
    <property type="entry name" value="OS06G0707300 PROTEIN"/>
    <property type="match status" value="1"/>
</dbReference>
<dbReference type="PANTHER" id="PTHR44259">
    <property type="entry name" value="OS07G0183000 PROTEIN-RELATED"/>
    <property type="match status" value="1"/>
</dbReference>
<organism evidence="2 3">
    <name type="scientific">Chenopodium quinoa</name>
    <name type="common">Quinoa</name>
    <dbReference type="NCBI Taxonomy" id="63459"/>
    <lineage>
        <taxon>Eukaryota</taxon>
        <taxon>Viridiplantae</taxon>
        <taxon>Streptophyta</taxon>
        <taxon>Embryophyta</taxon>
        <taxon>Tracheophyta</taxon>
        <taxon>Spermatophyta</taxon>
        <taxon>Magnoliopsida</taxon>
        <taxon>eudicotyledons</taxon>
        <taxon>Gunneridae</taxon>
        <taxon>Pentapetalae</taxon>
        <taxon>Caryophyllales</taxon>
        <taxon>Chenopodiaceae</taxon>
        <taxon>Chenopodioideae</taxon>
        <taxon>Atripliceae</taxon>
        <taxon>Chenopodium</taxon>
    </lineage>
</organism>
<evidence type="ECO:0000313" key="3">
    <source>
        <dbReference type="Proteomes" id="UP000596660"/>
    </source>
</evidence>
<evidence type="ECO:0000259" key="1">
    <source>
        <dbReference type="Pfam" id="PF03478"/>
    </source>
</evidence>
<dbReference type="AlphaFoldDB" id="A0A803MX21"/>